<gene>
    <name evidence="3" type="ORF">PL8927_510039</name>
</gene>
<dbReference type="InterPro" id="IPR011049">
    <property type="entry name" value="Serralysin-like_metalloprot_C"/>
</dbReference>
<dbReference type="RefSeq" id="WP_083619858.1">
    <property type="nucleotide sequence ID" value="NZ_LR734863.1"/>
</dbReference>
<dbReference type="InterPro" id="IPR001343">
    <property type="entry name" value="Hemolysn_Ca-bd"/>
</dbReference>
<keyword evidence="2" id="KW-0964">Secreted</keyword>
<evidence type="ECO:0000256" key="1">
    <source>
        <dbReference type="ARBA" id="ARBA00004613"/>
    </source>
</evidence>
<sequence length="235" mass="24051">MTLILGTALADNLSGLIENDEIYGLEGDDTVQGLEGDDTINGNQGLDLVYGNPGNDFLFGGQGDDKVFGGSGNNQLFGNLGSDALFGGVNSDSLFGGQDLDLLAGGGGNDYVSGDLGDDFVAGVDVNSANPGSGEIDTLVGGAGLDAFYLGSSDSTSYYSTGGAADFAFISDFTVGEDYFVYKTNDVITFNDLTLPGYGTGAGIFVNKSGLEELIAFLPGVQASQLNITNDFTPI</sequence>
<dbReference type="EMBL" id="CZCU02000126">
    <property type="protein sequence ID" value="VXD16011.1"/>
    <property type="molecule type" value="Genomic_DNA"/>
</dbReference>
<protein>
    <submittedName>
        <fullName evidence="3">Secreted calcium-binding protein</fullName>
    </submittedName>
</protein>
<comment type="subcellular location">
    <subcellularLocation>
        <location evidence="1">Secreted</location>
    </subcellularLocation>
</comment>
<dbReference type="Pfam" id="PF00353">
    <property type="entry name" value="HemolysinCabind"/>
    <property type="match status" value="4"/>
</dbReference>
<dbReference type="InterPro" id="IPR050557">
    <property type="entry name" value="RTX_toxin/Mannuronan_C5-epim"/>
</dbReference>
<dbReference type="SUPFAM" id="SSF51120">
    <property type="entry name" value="beta-Roll"/>
    <property type="match status" value="1"/>
</dbReference>
<dbReference type="OrthoDB" id="448099at2"/>
<dbReference type="PANTHER" id="PTHR38340:SF1">
    <property type="entry name" value="S-LAYER PROTEIN"/>
    <property type="match status" value="1"/>
</dbReference>
<organism evidence="3 4">
    <name type="scientific">Planktothrix serta PCC 8927</name>
    <dbReference type="NCBI Taxonomy" id="671068"/>
    <lineage>
        <taxon>Bacteria</taxon>
        <taxon>Bacillati</taxon>
        <taxon>Cyanobacteriota</taxon>
        <taxon>Cyanophyceae</taxon>
        <taxon>Oscillatoriophycideae</taxon>
        <taxon>Oscillatoriales</taxon>
        <taxon>Microcoleaceae</taxon>
        <taxon>Planktothrix</taxon>
    </lineage>
</organism>
<reference evidence="3" key="1">
    <citation type="submission" date="2019-10" db="EMBL/GenBank/DDBJ databases">
        <authorList>
            <consortium name="Genoscope - CEA"/>
            <person name="William W."/>
        </authorList>
    </citation>
    <scope>NUCLEOTIDE SEQUENCE [LARGE SCALE GENOMIC DNA]</scope>
    <source>
        <strain evidence="3">BBR_PRJEB10992</strain>
    </source>
</reference>
<dbReference type="PANTHER" id="PTHR38340">
    <property type="entry name" value="S-LAYER PROTEIN"/>
    <property type="match status" value="1"/>
</dbReference>
<evidence type="ECO:0000313" key="3">
    <source>
        <dbReference type="EMBL" id="VXD16011.1"/>
    </source>
</evidence>
<dbReference type="Gene3D" id="2.150.10.10">
    <property type="entry name" value="Serralysin-like metalloprotease, C-terminal"/>
    <property type="match status" value="1"/>
</dbReference>
<evidence type="ECO:0000256" key="2">
    <source>
        <dbReference type="ARBA" id="ARBA00022525"/>
    </source>
</evidence>
<dbReference type="GO" id="GO:0005509">
    <property type="term" value="F:calcium ion binding"/>
    <property type="evidence" value="ECO:0007669"/>
    <property type="project" value="InterPro"/>
</dbReference>
<name>A0A7Z9DX35_9CYAN</name>
<keyword evidence="4" id="KW-1185">Reference proteome</keyword>
<proteinExistence type="predicted"/>
<accession>A0A7Z9DX35</accession>
<dbReference type="PRINTS" id="PR00313">
    <property type="entry name" value="CABNDNGRPT"/>
</dbReference>
<evidence type="ECO:0000313" key="4">
    <source>
        <dbReference type="Proteomes" id="UP000184550"/>
    </source>
</evidence>
<dbReference type="Proteomes" id="UP000184550">
    <property type="component" value="Unassembled WGS sequence"/>
</dbReference>
<comment type="caution">
    <text evidence="3">The sequence shown here is derived from an EMBL/GenBank/DDBJ whole genome shotgun (WGS) entry which is preliminary data.</text>
</comment>
<dbReference type="AlphaFoldDB" id="A0A7Z9DX35"/>
<dbReference type="GO" id="GO:0005576">
    <property type="term" value="C:extracellular region"/>
    <property type="evidence" value="ECO:0007669"/>
    <property type="project" value="UniProtKB-SubCell"/>
</dbReference>